<dbReference type="PATRIC" id="fig|1365965.3.peg.437"/>
<comment type="caution">
    <text evidence="1">The sequence shown here is derived from an EMBL/GenBank/DDBJ whole genome shotgun (WGS) entry which is preliminary data.</text>
</comment>
<reference evidence="1 2" key="1">
    <citation type="journal article" date="2015" name="Int J Genomics">
        <title>Comparative Genomics Revealed Genetic Diversity and Species/Strain-Level Differences in Carbohydrate Metabolism of Three Probiotic Bifidobacterial Species.</title>
        <authorList>
            <person name="Odamaki T."/>
            <person name="Horigome A."/>
            <person name="Sugahara H."/>
            <person name="Hashikura N."/>
            <person name="Minami J."/>
            <person name="Xiao J.Z."/>
            <person name="Abe F."/>
        </authorList>
    </citation>
    <scope>NUCLEOTIDE SEQUENCE [LARGE SCALE GENOMIC DNA]</scope>
    <source>
        <strain evidence="1 2">MCC 1128</strain>
    </source>
</reference>
<dbReference type="AlphaFoldDB" id="A0A0L7B662"/>
<dbReference type="EMBL" id="AVQD01000003">
    <property type="protein sequence ID" value="KOA42991.1"/>
    <property type="molecule type" value="Genomic_DNA"/>
</dbReference>
<proteinExistence type="predicted"/>
<sequence>MSSEKPFWEGKTLMEIQNLDKRVKVTMENGDVFIGKLVRRSRDTDGICSLSMQLDAHRTYLHVFSAESSDTQPVIPSYVDTVELLDDPEYERIDRIEDVRVGDIFVAMNGNKFSVVAVDFDDDKTNRTLAVMVQVDDLDSHVWMFNSNFAYALRPTPKLPDHDGLWLDKNGKTWVVSDSDTTLFDPGSLIRIINSGSLKIKGIAFGTKSDDAIKLAPFRPAKVVEA</sequence>
<organism evidence="1 2">
    <name type="scientific">Bifidobacterium breve MCC 1128</name>
    <dbReference type="NCBI Taxonomy" id="1365965"/>
    <lineage>
        <taxon>Bacteria</taxon>
        <taxon>Bacillati</taxon>
        <taxon>Actinomycetota</taxon>
        <taxon>Actinomycetes</taxon>
        <taxon>Bifidobacteriales</taxon>
        <taxon>Bifidobacteriaceae</taxon>
        <taxon>Bifidobacterium</taxon>
    </lineage>
</organism>
<gene>
    <name evidence="1" type="ORF">BBM1128_02165</name>
</gene>
<dbReference type="RefSeq" id="WP_052789144.1">
    <property type="nucleotide sequence ID" value="NZ_AVQD01000003.1"/>
</dbReference>
<evidence type="ECO:0000313" key="2">
    <source>
        <dbReference type="Proteomes" id="UP000037193"/>
    </source>
</evidence>
<dbReference type="Proteomes" id="UP000037193">
    <property type="component" value="Unassembled WGS sequence"/>
</dbReference>
<accession>A0A0L7B662</accession>
<name>A0A0L7B662_BIFBR</name>
<protein>
    <submittedName>
        <fullName evidence="1">Uncharacterized protein</fullName>
    </submittedName>
</protein>
<evidence type="ECO:0000313" key="1">
    <source>
        <dbReference type="EMBL" id="KOA42991.1"/>
    </source>
</evidence>